<dbReference type="InterPro" id="IPR036388">
    <property type="entry name" value="WH-like_DNA-bd_sf"/>
</dbReference>
<comment type="similarity">
    <text evidence="2 7">Belongs to the HSF family.</text>
</comment>
<keyword evidence="5" id="KW-0804">Transcription</keyword>
<keyword evidence="9" id="KW-0346">Stress response</keyword>
<evidence type="ECO:0000256" key="4">
    <source>
        <dbReference type="ARBA" id="ARBA00023125"/>
    </source>
</evidence>
<evidence type="ECO:0000256" key="6">
    <source>
        <dbReference type="ARBA" id="ARBA00023242"/>
    </source>
</evidence>
<dbReference type="STRING" id="7070.A0A139WPF4"/>
<dbReference type="PANTHER" id="PTHR10015">
    <property type="entry name" value="HEAT SHOCK TRANSCRIPTION FACTOR"/>
    <property type="match status" value="1"/>
</dbReference>
<gene>
    <name evidence="9" type="primary">AUGUSTUS-3.0.2_34534</name>
    <name evidence="9" type="ORF">TcasGA2_TC034534</name>
</gene>
<evidence type="ECO:0000313" key="10">
    <source>
        <dbReference type="Proteomes" id="UP000007266"/>
    </source>
</evidence>
<dbReference type="InterPro" id="IPR036390">
    <property type="entry name" value="WH_DNA-bd_sf"/>
</dbReference>
<accession>A0A139WPF4</accession>
<reference evidence="9 10" key="2">
    <citation type="journal article" date="2010" name="Nucleic Acids Res.">
        <title>BeetleBase in 2010: revisions to provide comprehensive genomic information for Tribolium castaneum.</title>
        <authorList>
            <person name="Kim H.S."/>
            <person name="Murphy T."/>
            <person name="Xia J."/>
            <person name="Caragea D."/>
            <person name="Park Y."/>
            <person name="Beeman R.W."/>
            <person name="Lorenzen M.D."/>
            <person name="Butcher S."/>
            <person name="Manak J.R."/>
            <person name="Brown S.J."/>
        </authorList>
    </citation>
    <scope>GENOME REANNOTATION</scope>
    <source>
        <strain evidence="9 10">Georgia GA2</strain>
    </source>
</reference>
<dbReference type="FunCoup" id="A0A139WPF4">
    <property type="interactions" value="144"/>
</dbReference>
<dbReference type="SMART" id="SM00415">
    <property type="entry name" value="HSF"/>
    <property type="match status" value="1"/>
</dbReference>
<evidence type="ECO:0000259" key="8">
    <source>
        <dbReference type="PROSITE" id="PS00434"/>
    </source>
</evidence>
<dbReference type="OrthoDB" id="60033at2759"/>
<dbReference type="PROSITE" id="PS00434">
    <property type="entry name" value="HSF_DOMAIN"/>
    <property type="match status" value="1"/>
</dbReference>
<dbReference type="Gene3D" id="1.10.10.10">
    <property type="entry name" value="Winged helix-like DNA-binding domain superfamily/Winged helix DNA-binding domain"/>
    <property type="match status" value="1"/>
</dbReference>
<dbReference type="OMA" id="INTVAHV"/>
<feature type="domain" description="HSF-type DNA-binding" evidence="8">
    <location>
        <begin position="53"/>
        <end position="77"/>
    </location>
</feature>
<sequence>MQPLGENAANTPAFLGKLWKMVNDPSTDHLICWSPSGTSFVIPNQAQFWYELLPLYYKHNNMSSFVRQLNMYGFHKMSTVENGTMDSDKDEIQFSHPYFLKDQPELLRNIKRKATTSKTSNENNNKHDELTKVLSDVKQLRGRQVSVDNQLNAMKQENALLWREVAILRQKHLKQQKIVNKLIQFLVTLVQPSRMTVGVKRGYQLMLHESPNKKSKLSNNGKSNINAEGPTIHELDSELDLTPNLYEEEVPVVEGSNIEIENDLCVSTPEELIIPDQDISEETLINSLKDEASPVGDVNVDNNGSFDNQKVFLNPSTQDTLLSNLIKNNTTKDGAKNGKPINAATSLSSAPVTSNNMAIATRDTNLCDVIKSMPGPSDTYTMDLNNHVEATQQELDQFKDILNGYNPFVDANALLGELNKIPQNFKDVYLFNGDSPVYDLNVNDDNKNENLIDPSDPLVSGSELTPYGGNFDFTELFDDTINEGNVQTTEATSSTVNTPQIIKEEPIFPAIQNKK</sequence>
<evidence type="ECO:0000256" key="7">
    <source>
        <dbReference type="RuleBase" id="RU004020"/>
    </source>
</evidence>
<keyword evidence="6" id="KW-0539">Nucleus</keyword>
<dbReference type="AlphaFoldDB" id="A0A139WPF4"/>
<keyword evidence="3" id="KW-0805">Transcription regulation</keyword>
<name>A0A139WPF4_TRICA</name>
<evidence type="ECO:0000256" key="2">
    <source>
        <dbReference type="ARBA" id="ARBA00006403"/>
    </source>
</evidence>
<dbReference type="GO" id="GO:0043565">
    <property type="term" value="F:sequence-specific DNA binding"/>
    <property type="evidence" value="ECO:0007669"/>
    <property type="project" value="InterPro"/>
</dbReference>
<dbReference type="InterPro" id="IPR000232">
    <property type="entry name" value="HSF_DNA-bd"/>
</dbReference>
<proteinExistence type="inferred from homology"/>
<dbReference type="GO" id="GO:0003700">
    <property type="term" value="F:DNA-binding transcription factor activity"/>
    <property type="evidence" value="ECO:0007669"/>
    <property type="project" value="InterPro"/>
</dbReference>
<reference evidence="9 10" key="1">
    <citation type="journal article" date="2008" name="Nature">
        <title>The genome of the model beetle and pest Tribolium castaneum.</title>
        <authorList>
            <consortium name="Tribolium Genome Sequencing Consortium"/>
            <person name="Richards S."/>
            <person name="Gibbs R.A."/>
            <person name="Weinstock G.M."/>
            <person name="Brown S.J."/>
            <person name="Denell R."/>
            <person name="Beeman R.W."/>
            <person name="Gibbs R."/>
            <person name="Beeman R.W."/>
            <person name="Brown S.J."/>
            <person name="Bucher G."/>
            <person name="Friedrich M."/>
            <person name="Grimmelikhuijzen C.J."/>
            <person name="Klingler M."/>
            <person name="Lorenzen M."/>
            <person name="Richards S."/>
            <person name="Roth S."/>
            <person name="Schroder R."/>
            <person name="Tautz D."/>
            <person name="Zdobnov E.M."/>
            <person name="Muzny D."/>
            <person name="Gibbs R.A."/>
            <person name="Weinstock G.M."/>
            <person name="Attaway T."/>
            <person name="Bell S."/>
            <person name="Buhay C.J."/>
            <person name="Chandrabose M.N."/>
            <person name="Chavez D."/>
            <person name="Clerk-Blankenburg K.P."/>
            <person name="Cree A."/>
            <person name="Dao M."/>
            <person name="Davis C."/>
            <person name="Chacko J."/>
            <person name="Dinh H."/>
            <person name="Dugan-Rocha S."/>
            <person name="Fowler G."/>
            <person name="Garner T.T."/>
            <person name="Garnes J."/>
            <person name="Gnirke A."/>
            <person name="Hawes A."/>
            <person name="Hernandez J."/>
            <person name="Hines S."/>
            <person name="Holder M."/>
            <person name="Hume J."/>
            <person name="Jhangiani S.N."/>
            <person name="Joshi V."/>
            <person name="Khan Z.M."/>
            <person name="Jackson L."/>
            <person name="Kovar C."/>
            <person name="Kowis A."/>
            <person name="Lee S."/>
            <person name="Lewis L.R."/>
            <person name="Margolis J."/>
            <person name="Morgan M."/>
            <person name="Nazareth L.V."/>
            <person name="Nguyen N."/>
            <person name="Okwuonu G."/>
            <person name="Parker D."/>
            <person name="Richards S."/>
            <person name="Ruiz S.J."/>
            <person name="Santibanez J."/>
            <person name="Savard J."/>
            <person name="Scherer S.E."/>
            <person name="Schneider B."/>
            <person name="Sodergren E."/>
            <person name="Tautz D."/>
            <person name="Vattahil S."/>
            <person name="Villasana D."/>
            <person name="White C.S."/>
            <person name="Wright R."/>
            <person name="Park Y."/>
            <person name="Beeman R.W."/>
            <person name="Lord J."/>
            <person name="Oppert B."/>
            <person name="Lorenzen M."/>
            <person name="Brown S."/>
            <person name="Wang L."/>
            <person name="Savard J."/>
            <person name="Tautz D."/>
            <person name="Richards S."/>
            <person name="Weinstock G."/>
            <person name="Gibbs R.A."/>
            <person name="Liu Y."/>
            <person name="Worley K."/>
            <person name="Weinstock G."/>
            <person name="Elsik C.G."/>
            <person name="Reese J.T."/>
            <person name="Elhaik E."/>
            <person name="Landan G."/>
            <person name="Graur D."/>
            <person name="Arensburger P."/>
            <person name="Atkinson P."/>
            <person name="Beeman R.W."/>
            <person name="Beidler J."/>
            <person name="Brown S.J."/>
            <person name="Demuth J.P."/>
            <person name="Drury D.W."/>
            <person name="Du Y.Z."/>
            <person name="Fujiwara H."/>
            <person name="Lorenzen M."/>
            <person name="Maselli V."/>
            <person name="Osanai M."/>
            <person name="Park Y."/>
            <person name="Robertson H.M."/>
            <person name="Tu Z."/>
            <person name="Wang J.J."/>
            <person name="Wang S."/>
            <person name="Richards S."/>
            <person name="Song H."/>
            <person name="Zhang L."/>
            <person name="Sodergren E."/>
            <person name="Werner D."/>
            <person name="Stanke M."/>
            <person name="Morgenstern B."/>
            <person name="Solovyev V."/>
            <person name="Kosarev P."/>
            <person name="Brown G."/>
            <person name="Chen H.C."/>
            <person name="Ermolaeva O."/>
            <person name="Hlavina W."/>
            <person name="Kapustin Y."/>
            <person name="Kiryutin B."/>
            <person name="Kitts P."/>
            <person name="Maglott D."/>
            <person name="Pruitt K."/>
            <person name="Sapojnikov V."/>
            <person name="Souvorov A."/>
            <person name="Mackey A.J."/>
            <person name="Waterhouse R.M."/>
            <person name="Wyder S."/>
            <person name="Zdobnov E.M."/>
            <person name="Zdobnov E.M."/>
            <person name="Wyder S."/>
            <person name="Kriventseva E.V."/>
            <person name="Kadowaki T."/>
            <person name="Bork P."/>
            <person name="Aranda M."/>
            <person name="Bao R."/>
            <person name="Beermann A."/>
            <person name="Berns N."/>
            <person name="Bolognesi R."/>
            <person name="Bonneton F."/>
            <person name="Bopp D."/>
            <person name="Brown S.J."/>
            <person name="Bucher G."/>
            <person name="Butts T."/>
            <person name="Chaumot A."/>
            <person name="Denell R.E."/>
            <person name="Ferrier D.E."/>
            <person name="Friedrich M."/>
            <person name="Gordon C.M."/>
            <person name="Jindra M."/>
            <person name="Klingler M."/>
            <person name="Lan Q."/>
            <person name="Lattorff H.M."/>
            <person name="Laudet V."/>
            <person name="von Levetsow C."/>
            <person name="Liu Z."/>
            <person name="Lutz R."/>
            <person name="Lynch J.A."/>
            <person name="da Fonseca R.N."/>
            <person name="Posnien N."/>
            <person name="Reuter R."/>
            <person name="Roth S."/>
            <person name="Savard J."/>
            <person name="Schinko J.B."/>
            <person name="Schmitt C."/>
            <person name="Schoppmeier M."/>
            <person name="Schroder R."/>
            <person name="Shippy T.D."/>
            <person name="Simonnet F."/>
            <person name="Marques-Souza H."/>
            <person name="Tautz D."/>
            <person name="Tomoyasu Y."/>
            <person name="Trauner J."/>
            <person name="Van der Zee M."/>
            <person name="Vervoort M."/>
            <person name="Wittkopp N."/>
            <person name="Wimmer E.A."/>
            <person name="Yang X."/>
            <person name="Jones A.K."/>
            <person name="Sattelle D.B."/>
            <person name="Ebert P.R."/>
            <person name="Nelson D."/>
            <person name="Scott J.G."/>
            <person name="Beeman R.W."/>
            <person name="Muthukrishnan S."/>
            <person name="Kramer K.J."/>
            <person name="Arakane Y."/>
            <person name="Beeman R.W."/>
            <person name="Zhu Q."/>
            <person name="Hogenkamp D."/>
            <person name="Dixit R."/>
            <person name="Oppert B."/>
            <person name="Jiang H."/>
            <person name="Zou Z."/>
            <person name="Marshall J."/>
            <person name="Elpidina E."/>
            <person name="Vinokurov K."/>
            <person name="Oppert C."/>
            <person name="Zou Z."/>
            <person name="Evans J."/>
            <person name="Lu Z."/>
            <person name="Zhao P."/>
            <person name="Sumathipala N."/>
            <person name="Altincicek B."/>
            <person name="Vilcinskas A."/>
            <person name="Williams M."/>
            <person name="Hultmark D."/>
            <person name="Hetru C."/>
            <person name="Jiang H."/>
            <person name="Grimmelikhuijzen C.J."/>
            <person name="Hauser F."/>
            <person name="Cazzamali G."/>
            <person name="Williamson M."/>
            <person name="Park Y."/>
            <person name="Li B."/>
            <person name="Tanaka Y."/>
            <person name="Predel R."/>
            <person name="Neupert S."/>
            <person name="Schachtner J."/>
            <person name="Verleyen P."/>
            <person name="Raible F."/>
            <person name="Bork P."/>
            <person name="Friedrich M."/>
            <person name="Walden K.K."/>
            <person name="Robertson H.M."/>
            <person name="Angeli S."/>
            <person name="Foret S."/>
            <person name="Bucher G."/>
            <person name="Schuetz S."/>
            <person name="Maleszka R."/>
            <person name="Wimmer E.A."/>
            <person name="Beeman R.W."/>
            <person name="Lorenzen M."/>
            <person name="Tomoyasu Y."/>
            <person name="Miller S.C."/>
            <person name="Grossmann D."/>
            <person name="Bucher G."/>
        </authorList>
    </citation>
    <scope>NUCLEOTIDE SEQUENCE [LARGE SCALE GENOMIC DNA]</scope>
    <source>
        <strain evidence="9 10">Georgia GA2</strain>
    </source>
</reference>
<evidence type="ECO:0000256" key="3">
    <source>
        <dbReference type="ARBA" id="ARBA00023015"/>
    </source>
</evidence>
<dbReference type="SMR" id="A0A139WPF4"/>
<dbReference type="InParanoid" id="A0A139WPF4"/>
<dbReference type="PANTHER" id="PTHR10015:SF427">
    <property type="entry name" value="HEAT SHOCK FACTOR PROTEIN"/>
    <property type="match status" value="1"/>
</dbReference>
<keyword evidence="10" id="KW-1185">Reference proteome</keyword>
<dbReference type="Pfam" id="PF00447">
    <property type="entry name" value="HSF_DNA-bind"/>
    <property type="match status" value="1"/>
</dbReference>
<evidence type="ECO:0000256" key="5">
    <source>
        <dbReference type="ARBA" id="ARBA00023163"/>
    </source>
</evidence>
<comment type="subcellular location">
    <subcellularLocation>
        <location evidence="1">Nucleus</location>
    </subcellularLocation>
</comment>
<dbReference type="FunFam" id="1.10.10.10:FF:000027">
    <property type="entry name" value="Heat shock transcription factor 1"/>
    <property type="match status" value="1"/>
</dbReference>
<dbReference type="SUPFAM" id="SSF46785">
    <property type="entry name" value="Winged helix' DNA-binding domain"/>
    <property type="match status" value="1"/>
</dbReference>
<dbReference type="KEGG" id="tca:103314511"/>
<evidence type="ECO:0000313" key="9">
    <source>
        <dbReference type="EMBL" id="KYB29878.1"/>
    </source>
</evidence>
<dbReference type="Proteomes" id="UP000007266">
    <property type="component" value="Linkage group 1"/>
</dbReference>
<dbReference type="PRINTS" id="PR00056">
    <property type="entry name" value="HSFDOMAIN"/>
</dbReference>
<organism evidence="9 10">
    <name type="scientific">Tribolium castaneum</name>
    <name type="common">Red flour beetle</name>
    <dbReference type="NCBI Taxonomy" id="7070"/>
    <lineage>
        <taxon>Eukaryota</taxon>
        <taxon>Metazoa</taxon>
        <taxon>Ecdysozoa</taxon>
        <taxon>Arthropoda</taxon>
        <taxon>Hexapoda</taxon>
        <taxon>Insecta</taxon>
        <taxon>Pterygota</taxon>
        <taxon>Neoptera</taxon>
        <taxon>Endopterygota</taxon>
        <taxon>Coleoptera</taxon>
        <taxon>Polyphaga</taxon>
        <taxon>Cucujiformia</taxon>
        <taxon>Tenebrionidae</taxon>
        <taxon>Tenebrionidae incertae sedis</taxon>
        <taxon>Tribolium</taxon>
    </lineage>
</organism>
<dbReference type="EMBL" id="KQ971307">
    <property type="protein sequence ID" value="KYB29878.1"/>
    <property type="molecule type" value="Genomic_DNA"/>
</dbReference>
<protein>
    <submittedName>
        <fullName evidence="9">Heat shock factor protein-like protein</fullName>
    </submittedName>
</protein>
<keyword evidence="4" id="KW-0238">DNA-binding</keyword>
<evidence type="ECO:0000256" key="1">
    <source>
        <dbReference type="ARBA" id="ARBA00004123"/>
    </source>
</evidence>
<dbReference type="GO" id="GO:0005634">
    <property type="term" value="C:nucleus"/>
    <property type="evidence" value="ECO:0007669"/>
    <property type="project" value="UniProtKB-SubCell"/>
</dbReference>